<reference evidence="7 8" key="1">
    <citation type="submission" date="2024-01" db="EMBL/GenBank/DDBJ databases">
        <title>Hyphobacterium bacterium isolated from marine sediment.</title>
        <authorList>
            <person name="Zhao S."/>
        </authorList>
    </citation>
    <scope>NUCLEOTIDE SEQUENCE [LARGE SCALE GENOMIC DNA]</scope>
    <source>
        <strain evidence="7 8">Y60-23</strain>
    </source>
</reference>
<dbReference type="PANTHER" id="PTHR43630">
    <property type="entry name" value="POLY-BETA-1,6-N-ACETYL-D-GLUCOSAMINE SYNTHASE"/>
    <property type="match status" value="1"/>
</dbReference>
<keyword evidence="5" id="KW-0472">Membrane</keyword>
<comment type="similarity">
    <text evidence="1">Belongs to the glycosyltransferase 2 family.</text>
</comment>
<comment type="caution">
    <text evidence="7">The sequence shown here is derived from an EMBL/GenBank/DDBJ whole genome shotgun (WGS) entry which is preliminary data.</text>
</comment>
<evidence type="ECO:0000313" key="8">
    <source>
        <dbReference type="Proteomes" id="UP001310692"/>
    </source>
</evidence>
<dbReference type="Gene3D" id="3.90.550.10">
    <property type="entry name" value="Spore Coat Polysaccharide Biosynthesis Protein SpsA, Chain A"/>
    <property type="match status" value="1"/>
</dbReference>
<evidence type="ECO:0000256" key="5">
    <source>
        <dbReference type="SAM" id="Phobius"/>
    </source>
</evidence>
<dbReference type="EMBL" id="JAZDRO010000001">
    <property type="protein sequence ID" value="MEE2565876.1"/>
    <property type="molecule type" value="Genomic_DNA"/>
</dbReference>
<dbReference type="RefSeq" id="WP_330195407.1">
    <property type="nucleotide sequence ID" value="NZ_JAZDRO010000001.1"/>
</dbReference>
<dbReference type="InterPro" id="IPR029044">
    <property type="entry name" value="Nucleotide-diphossugar_trans"/>
</dbReference>
<feature type="transmembrane region" description="Helical" evidence="5">
    <location>
        <begin position="380"/>
        <end position="397"/>
    </location>
</feature>
<evidence type="ECO:0000256" key="1">
    <source>
        <dbReference type="ARBA" id="ARBA00006739"/>
    </source>
</evidence>
<keyword evidence="2" id="KW-0328">Glycosyltransferase</keyword>
<dbReference type="InterPro" id="IPR001173">
    <property type="entry name" value="Glyco_trans_2-like"/>
</dbReference>
<protein>
    <submittedName>
        <fullName evidence="7">Glycosyltransferase family 2 protein</fullName>
    </submittedName>
</protein>
<keyword evidence="5" id="KW-1133">Transmembrane helix</keyword>
<accession>A0ABU7LWM4</accession>
<evidence type="ECO:0000259" key="6">
    <source>
        <dbReference type="Pfam" id="PF13632"/>
    </source>
</evidence>
<feature type="transmembrane region" description="Helical" evidence="5">
    <location>
        <begin position="74"/>
        <end position="92"/>
    </location>
</feature>
<keyword evidence="5" id="KW-0812">Transmembrane</keyword>
<name>A0ABU7LWM4_9PROT</name>
<evidence type="ECO:0000256" key="2">
    <source>
        <dbReference type="ARBA" id="ARBA00022676"/>
    </source>
</evidence>
<organism evidence="7 8">
    <name type="scientific">Hyphobacterium marinum</name>
    <dbReference type="NCBI Taxonomy" id="3116574"/>
    <lineage>
        <taxon>Bacteria</taxon>
        <taxon>Pseudomonadati</taxon>
        <taxon>Pseudomonadota</taxon>
        <taxon>Alphaproteobacteria</taxon>
        <taxon>Maricaulales</taxon>
        <taxon>Maricaulaceae</taxon>
        <taxon>Hyphobacterium</taxon>
    </lineage>
</organism>
<evidence type="ECO:0000256" key="4">
    <source>
        <dbReference type="SAM" id="MobiDB-lite"/>
    </source>
</evidence>
<dbReference type="PANTHER" id="PTHR43630:SF1">
    <property type="entry name" value="POLY-BETA-1,6-N-ACETYL-D-GLUCOSAMINE SYNTHASE"/>
    <property type="match status" value="1"/>
</dbReference>
<dbReference type="SUPFAM" id="SSF53448">
    <property type="entry name" value="Nucleotide-diphospho-sugar transferases"/>
    <property type="match status" value="1"/>
</dbReference>
<dbReference type="Proteomes" id="UP001310692">
    <property type="component" value="Unassembled WGS sequence"/>
</dbReference>
<sequence length="517" mass="56066">MDDGGRSFAAGSQGLALRAHWADDAANGLLRRQPDASAATGFPLRQRIALASPLIWCGLVAAGSPLALQGLATLGLVLLACLVALRGTAAILPPQWAPRRELADRDLPVITILAPVYREARVLPQLLRSLSRIDYPALKLDIKIVVEADDSETLAAARSLQLRHRFETVCVPPGHPRTKPRALNYALRFALGRIVTVYDAEDSPAPGQLRAAAEAFAAAGPRLACLQAPLNWYNAPRNWLTRQFALEYAAQFHAILPLLVRLGLPLPLGGTSNHFDRAALETVGGWDPHNVTEDADLGFRLAAHGYRSDVIAPMTMEEAPERLRPWLQQRTRWLKGHAQTWAVHMRDPRRLASAAGLRAVAGLNLTLGATVLSALLHGPAAVYCLVMIAYGLAAGHLPVTGLALLATGYGAAMACAASGALRAGIPVRLVDLARMPLYWPLQTIAAFCALRELRVKPYFWAKTEHGFSAAPDLPCPSNSRLRSWRRARWSSPSRPGVRKPLPIRQRVRASYPGRSSP</sequence>
<feature type="domain" description="Glycosyltransferase 2-like" evidence="6">
    <location>
        <begin position="194"/>
        <end position="393"/>
    </location>
</feature>
<keyword evidence="8" id="KW-1185">Reference proteome</keyword>
<feature type="region of interest" description="Disordered" evidence="4">
    <location>
        <begin position="487"/>
        <end position="517"/>
    </location>
</feature>
<evidence type="ECO:0000256" key="3">
    <source>
        <dbReference type="ARBA" id="ARBA00022679"/>
    </source>
</evidence>
<proteinExistence type="inferred from homology"/>
<gene>
    <name evidence="7" type="ORF">V0U35_04225</name>
</gene>
<evidence type="ECO:0000313" key="7">
    <source>
        <dbReference type="EMBL" id="MEE2565876.1"/>
    </source>
</evidence>
<keyword evidence="3" id="KW-0808">Transferase</keyword>
<feature type="transmembrane region" description="Helical" evidence="5">
    <location>
        <begin position="355"/>
        <end position="374"/>
    </location>
</feature>
<dbReference type="Pfam" id="PF13632">
    <property type="entry name" value="Glyco_trans_2_3"/>
    <property type="match status" value="1"/>
</dbReference>